<dbReference type="Proteomes" id="UP000262699">
    <property type="component" value="Unassembled WGS sequence"/>
</dbReference>
<dbReference type="InterPro" id="IPR009042">
    <property type="entry name" value="RNA_pol_sigma70_r1_2"/>
</dbReference>
<evidence type="ECO:0000256" key="10">
    <source>
        <dbReference type="ARBA" id="ARBA00055042"/>
    </source>
</evidence>
<feature type="non-terminal residue" evidence="13">
    <location>
        <position position="351"/>
    </location>
</feature>
<comment type="pathway">
    <text evidence="2">Cofactor biosynthesis; (R)-pantothenate biosynthesis; (R)-pantothenate from (R)-pantoate and beta-alanine: step 1/1.</text>
</comment>
<sequence length="351" mass="36940">MQTIRDKAALAALIDSWKSAGERVALVPTMGALHAGHMALVAEARRRASRVAVSIFVNPMQFGAGEDLERYPRREQADSRMLADAGVDLLWLPPVEAMYPAGFSTTVSIAGVSDGLDGAARPGHFDGVATVVTKLFNQVRADVALFGEKDFQQLAVIRRMVADLDMGIEIVGVPTQRDDDGLALSSRNLYLAPEDRAAAVALPRALGVAAGAIGKGGDPAAALAQARAALAAAGFAVDYVTLVDAETLEVVIATLNDLGVAVYEQTPDAESLIITDNAPTGSTEEEAEEAAEAALSTVDSEFGRTTDPVRMYMREMGSVELLTREGEIEIAKRIEGGLQAMMLAISASPTT</sequence>
<evidence type="ECO:0000256" key="2">
    <source>
        <dbReference type="ARBA" id="ARBA00004990"/>
    </source>
</evidence>
<dbReference type="Gene3D" id="1.10.601.10">
    <property type="entry name" value="RNA Polymerase Primary Sigma Factor"/>
    <property type="match status" value="1"/>
</dbReference>
<protein>
    <recommendedName>
        <fullName evidence="11">Pantoate--beta-alanine ligase</fullName>
        <ecNumber evidence="11">6.3.2.1</ecNumber>
    </recommendedName>
</protein>
<dbReference type="NCBIfam" id="TIGR00018">
    <property type="entry name" value="panC"/>
    <property type="match status" value="1"/>
</dbReference>
<evidence type="ECO:0000313" key="14">
    <source>
        <dbReference type="Proteomes" id="UP000262699"/>
    </source>
</evidence>
<dbReference type="InterPro" id="IPR014729">
    <property type="entry name" value="Rossmann-like_a/b/a_fold"/>
</dbReference>
<name>A0A3D0WD34_9SPHN</name>
<comment type="catalytic activity">
    <reaction evidence="9">
        <text>(R)-pantoate + beta-alanine + ATP = (R)-pantothenate + AMP + diphosphate + H(+)</text>
        <dbReference type="Rhea" id="RHEA:10912"/>
        <dbReference type="ChEBI" id="CHEBI:15378"/>
        <dbReference type="ChEBI" id="CHEBI:15980"/>
        <dbReference type="ChEBI" id="CHEBI:29032"/>
        <dbReference type="ChEBI" id="CHEBI:30616"/>
        <dbReference type="ChEBI" id="CHEBI:33019"/>
        <dbReference type="ChEBI" id="CHEBI:57966"/>
        <dbReference type="ChEBI" id="CHEBI:456215"/>
        <dbReference type="EC" id="6.3.2.1"/>
    </reaction>
</comment>
<reference evidence="13 14" key="1">
    <citation type="journal article" date="2018" name="Nat. Biotechnol.">
        <title>A standardized bacterial taxonomy based on genome phylogeny substantially revises the tree of life.</title>
        <authorList>
            <person name="Parks D.H."/>
            <person name="Chuvochina M."/>
            <person name="Waite D.W."/>
            <person name="Rinke C."/>
            <person name="Skarshewski A."/>
            <person name="Chaumeil P.A."/>
            <person name="Hugenholtz P."/>
        </authorList>
    </citation>
    <scope>NUCLEOTIDE SEQUENCE [LARGE SCALE GENOMIC DNA]</scope>
    <source>
        <strain evidence="13">UBA9015</strain>
    </source>
</reference>
<dbReference type="GO" id="GO:0003677">
    <property type="term" value="F:DNA binding"/>
    <property type="evidence" value="ECO:0007669"/>
    <property type="project" value="InterPro"/>
</dbReference>
<dbReference type="SUPFAM" id="SSF88946">
    <property type="entry name" value="Sigma2 domain of RNA polymerase sigma factors"/>
    <property type="match status" value="1"/>
</dbReference>
<organism evidence="13 14">
    <name type="scientific">Sphingomonas bacterium</name>
    <dbReference type="NCBI Taxonomy" id="1895847"/>
    <lineage>
        <taxon>Bacteria</taxon>
        <taxon>Pseudomonadati</taxon>
        <taxon>Pseudomonadota</taxon>
        <taxon>Alphaproteobacteria</taxon>
        <taxon>Sphingomonadales</taxon>
        <taxon>Sphingomonadaceae</taxon>
        <taxon>Sphingomonas</taxon>
    </lineage>
</organism>
<evidence type="ECO:0000256" key="3">
    <source>
        <dbReference type="ARBA" id="ARBA00009256"/>
    </source>
</evidence>
<dbReference type="GO" id="GO:0005524">
    <property type="term" value="F:ATP binding"/>
    <property type="evidence" value="ECO:0007669"/>
    <property type="project" value="UniProtKB-KW"/>
</dbReference>
<dbReference type="Pfam" id="PF00140">
    <property type="entry name" value="Sigma70_r1_2"/>
    <property type="match status" value="1"/>
</dbReference>
<dbReference type="GO" id="GO:0005829">
    <property type="term" value="C:cytosol"/>
    <property type="evidence" value="ECO:0007669"/>
    <property type="project" value="TreeGrafter"/>
</dbReference>
<dbReference type="Pfam" id="PF02569">
    <property type="entry name" value="Pantoate_ligase"/>
    <property type="match status" value="1"/>
</dbReference>
<comment type="similarity">
    <text evidence="3">Belongs to the pantothenate synthetase family.</text>
</comment>
<evidence type="ECO:0000256" key="8">
    <source>
        <dbReference type="ARBA" id="ARBA00022840"/>
    </source>
</evidence>
<evidence type="ECO:0000256" key="1">
    <source>
        <dbReference type="ARBA" id="ARBA00004496"/>
    </source>
</evidence>
<dbReference type="UniPathway" id="UPA00028">
    <property type="reaction ID" value="UER00005"/>
</dbReference>
<dbReference type="GO" id="GO:0016987">
    <property type="term" value="F:sigma factor activity"/>
    <property type="evidence" value="ECO:0007669"/>
    <property type="project" value="InterPro"/>
</dbReference>
<dbReference type="EC" id="6.3.2.1" evidence="11"/>
<dbReference type="FunFam" id="3.40.50.620:FF:000114">
    <property type="entry name" value="Pantothenate synthetase"/>
    <property type="match status" value="1"/>
</dbReference>
<dbReference type="EMBL" id="DOYJ01000304">
    <property type="protein sequence ID" value="HCB76667.1"/>
    <property type="molecule type" value="Genomic_DNA"/>
</dbReference>
<keyword evidence="7" id="KW-0547">Nucleotide-binding</keyword>
<feature type="domain" description="RNA polymerase sigma-70 region 1.2" evidence="12">
    <location>
        <begin position="307"/>
        <end position="340"/>
    </location>
</feature>
<dbReference type="CDD" id="cd00560">
    <property type="entry name" value="PanC"/>
    <property type="match status" value="1"/>
</dbReference>
<accession>A0A3D0WD34</accession>
<dbReference type="InterPro" id="IPR003721">
    <property type="entry name" value="Pantoate_ligase"/>
</dbReference>
<comment type="caution">
    <text evidence="13">The sequence shown here is derived from an EMBL/GenBank/DDBJ whole genome shotgun (WGS) entry which is preliminary data.</text>
</comment>
<evidence type="ECO:0000256" key="5">
    <source>
        <dbReference type="ARBA" id="ARBA00022598"/>
    </source>
</evidence>
<dbReference type="PANTHER" id="PTHR21299">
    <property type="entry name" value="CYTIDYLATE KINASE/PANTOATE-BETA-ALANINE LIGASE"/>
    <property type="match status" value="1"/>
</dbReference>
<dbReference type="SUPFAM" id="SSF52374">
    <property type="entry name" value="Nucleotidylyl transferase"/>
    <property type="match status" value="1"/>
</dbReference>
<dbReference type="Gene3D" id="3.30.1300.10">
    <property type="entry name" value="Pantoate-beta-alanine ligase, C-terminal domain"/>
    <property type="match status" value="1"/>
</dbReference>
<dbReference type="GO" id="GO:0006352">
    <property type="term" value="P:DNA-templated transcription initiation"/>
    <property type="evidence" value="ECO:0007669"/>
    <property type="project" value="InterPro"/>
</dbReference>
<evidence type="ECO:0000256" key="4">
    <source>
        <dbReference type="ARBA" id="ARBA00022490"/>
    </source>
</evidence>
<keyword evidence="8" id="KW-0067">ATP-binding</keyword>
<dbReference type="Gene3D" id="3.40.50.620">
    <property type="entry name" value="HUPs"/>
    <property type="match status" value="1"/>
</dbReference>
<keyword evidence="5 13" id="KW-0436">Ligase</keyword>
<evidence type="ECO:0000256" key="6">
    <source>
        <dbReference type="ARBA" id="ARBA00022655"/>
    </source>
</evidence>
<keyword evidence="4" id="KW-0963">Cytoplasm</keyword>
<dbReference type="GO" id="GO:0004592">
    <property type="term" value="F:pantoate-beta-alanine ligase activity"/>
    <property type="evidence" value="ECO:0007669"/>
    <property type="project" value="UniProtKB-UniRule"/>
</dbReference>
<dbReference type="AlphaFoldDB" id="A0A3D0WD34"/>
<gene>
    <name evidence="13" type="ORF">DEP91_10940</name>
</gene>
<dbReference type="InterPro" id="IPR042176">
    <property type="entry name" value="Pantoate_ligase_C"/>
</dbReference>
<comment type="function">
    <text evidence="10">Catalyzes the condensation of pantoate with beta-alanine in an ATP-dependent reaction via a pantoyl-adenylate intermediate.</text>
</comment>
<evidence type="ECO:0000256" key="9">
    <source>
        <dbReference type="ARBA" id="ARBA00048258"/>
    </source>
</evidence>
<dbReference type="InterPro" id="IPR013325">
    <property type="entry name" value="RNA_pol_sigma_r2"/>
</dbReference>
<dbReference type="PANTHER" id="PTHR21299:SF1">
    <property type="entry name" value="PANTOATE--BETA-ALANINE LIGASE"/>
    <property type="match status" value="1"/>
</dbReference>
<evidence type="ECO:0000259" key="12">
    <source>
        <dbReference type="Pfam" id="PF00140"/>
    </source>
</evidence>
<keyword evidence="6" id="KW-0566">Pantothenate biosynthesis</keyword>
<dbReference type="GO" id="GO:0015940">
    <property type="term" value="P:pantothenate biosynthetic process"/>
    <property type="evidence" value="ECO:0007669"/>
    <property type="project" value="UniProtKB-UniRule"/>
</dbReference>
<proteinExistence type="inferred from homology"/>
<dbReference type="HAMAP" id="MF_00158">
    <property type="entry name" value="PanC"/>
    <property type="match status" value="1"/>
</dbReference>
<evidence type="ECO:0000256" key="7">
    <source>
        <dbReference type="ARBA" id="ARBA00022741"/>
    </source>
</evidence>
<comment type="subcellular location">
    <subcellularLocation>
        <location evidence="1">Cytoplasm</location>
    </subcellularLocation>
</comment>
<evidence type="ECO:0000256" key="11">
    <source>
        <dbReference type="NCBIfam" id="TIGR00018"/>
    </source>
</evidence>
<evidence type="ECO:0000313" key="13">
    <source>
        <dbReference type="EMBL" id="HCB76667.1"/>
    </source>
</evidence>